<comment type="subcellular location">
    <subcellularLocation>
        <location evidence="6">Cell membrane</location>
        <topology evidence="6">Multi-pass membrane protein</topology>
    </subcellularLocation>
    <subcellularLocation>
        <location evidence="1">Membrane</location>
    </subcellularLocation>
</comment>
<dbReference type="InterPro" id="IPR000615">
    <property type="entry name" value="Bestrophin"/>
</dbReference>
<proteinExistence type="inferred from homology"/>
<accession>A0A0B1T105</accession>
<evidence type="ECO:0000256" key="6">
    <source>
        <dbReference type="RuleBase" id="RU363126"/>
    </source>
</evidence>
<keyword evidence="3 6" id="KW-1133">Transmembrane helix</keyword>
<name>A0A0B1T105_OESDE</name>
<dbReference type="PANTHER" id="PTHR10736:SF55">
    <property type="entry name" value="BESTROPHIN-4"/>
    <property type="match status" value="1"/>
</dbReference>
<keyword evidence="2 6" id="KW-0812">Transmembrane</keyword>
<dbReference type="GO" id="GO:0005886">
    <property type="term" value="C:plasma membrane"/>
    <property type="evidence" value="ECO:0007669"/>
    <property type="project" value="UniProtKB-SubCell"/>
</dbReference>
<comment type="caution">
    <text evidence="6">Lacks conserved residue(s) required for the propagation of feature annotation.</text>
</comment>
<evidence type="ECO:0000256" key="4">
    <source>
        <dbReference type="ARBA" id="ARBA00023136"/>
    </source>
</evidence>
<gene>
    <name evidence="7" type="ORF">OESDEN_09218</name>
</gene>
<dbReference type="GO" id="GO:0005254">
    <property type="term" value="F:chloride channel activity"/>
    <property type="evidence" value="ECO:0007669"/>
    <property type="project" value="UniProtKB-KW"/>
</dbReference>
<evidence type="ECO:0000256" key="5">
    <source>
        <dbReference type="ARBA" id="ARBA00034769"/>
    </source>
</evidence>
<protein>
    <recommendedName>
        <fullName evidence="6">Bestrophin homolog</fullName>
    </recommendedName>
</protein>
<dbReference type="EMBL" id="KN552521">
    <property type="protein sequence ID" value="KHJ90924.1"/>
    <property type="molecule type" value="Genomic_DNA"/>
</dbReference>
<dbReference type="Proteomes" id="UP000053660">
    <property type="component" value="Unassembled WGS sequence"/>
</dbReference>
<organism evidence="7 8">
    <name type="scientific">Oesophagostomum dentatum</name>
    <name type="common">Nodular worm</name>
    <dbReference type="NCBI Taxonomy" id="61180"/>
    <lineage>
        <taxon>Eukaryota</taxon>
        <taxon>Metazoa</taxon>
        <taxon>Ecdysozoa</taxon>
        <taxon>Nematoda</taxon>
        <taxon>Chromadorea</taxon>
        <taxon>Rhabditida</taxon>
        <taxon>Rhabditina</taxon>
        <taxon>Rhabditomorpha</taxon>
        <taxon>Strongyloidea</taxon>
        <taxon>Strongylidae</taxon>
        <taxon>Oesophagostomum</taxon>
    </lineage>
</organism>
<keyword evidence="4 6" id="KW-0472">Membrane</keyword>
<evidence type="ECO:0000256" key="1">
    <source>
        <dbReference type="ARBA" id="ARBA00004370"/>
    </source>
</evidence>
<comment type="function">
    <text evidence="6">Forms chloride channels.</text>
</comment>
<dbReference type="Pfam" id="PF01062">
    <property type="entry name" value="Bestrophin"/>
    <property type="match status" value="1"/>
</dbReference>
<dbReference type="OrthoDB" id="201595at2759"/>
<comment type="similarity">
    <text evidence="5 6">Belongs to the anion channel-forming bestrophin (TC 1.A.46) family. Calcium-sensitive chloride channel subfamily.</text>
</comment>
<dbReference type="GO" id="GO:0034707">
    <property type="term" value="C:chloride channel complex"/>
    <property type="evidence" value="ECO:0007669"/>
    <property type="project" value="UniProtKB-KW"/>
</dbReference>
<keyword evidence="6" id="KW-1003">Cell membrane</keyword>
<keyword evidence="6" id="KW-0869">Chloride channel</keyword>
<keyword evidence="6" id="KW-0813">Transport</keyword>
<evidence type="ECO:0000256" key="3">
    <source>
        <dbReference type="ARBA" id="ARBA00022989"/>
    </source>
</evidence>
<keyword evidence="8" id="KW-1185">Reference proteome</keyword>
<feature type="transmembrane region" description="Helical" evidence="6">
    <location>
        <begin position="24"/>
        <end position="46"/>
    </location>
</feature>
<dbReference type="PANTHER" id="PTHR10736">
    <property type="entry name" value="BESTROPHIN"/>
    <property type="match status" value="1"/>
</dbReference>
<keyword evidence="6" id="KW-0406">Ion transport</keyword>
<evidence type="ECO:0000256" key="2">
    <source>
        <dbReference type="ARBA" id="ARBA00022692"/>
    </source>
</evidence>
<dbReference type="InterPro" id="IPR021134">
    <property type="entry name" value="Bestrophin-like"/>
</dbReference>
<evidence type="ECO:0000313" key="8">
    <source>
        <dbReference type="Proteomes" id="UP000053660"/>
    </source>
</evidence>
<evidence type="ECO:0000313" key="7">
    <source>
        <dbReference type="EMBL" id="KHJ90924.1"/>
    </source>
</evidence>
<keyword evidence="6" id="KW-0868">Chloride</keyword>
<reference evidence="7 8" key="1">
    <citation type="submission" date="2014-03" db="EMBL/GenBank/DDBJ databases">
        <title>Draft genome of the hookworm Oesophagostomum dentatum.</title>
        <authorList>
            <person name="Mitreva M."/>
        </authorList>
    </citation>
    <scope>NUCLEOTIDE SEQUENCE [LARGE SCALE GENOMIC DNA]</scope>
    <source>
        <strain evidence="7 8">OD-Hann</strain>
    </source>
</reference>
<sequence length="127" mass="15412">MTISYSDTFVKLLFRWKGSLWKAIWRHLLVFLLLYFSINAAYRFLMTEEQQQLFVKYVVLFDNWTKEIPLTFLLGFYVAMIIRRWWDCCQLISWPDSLLYNVSALIRGNDVNVWVIHTSNYRKKKDV</sequence>
<keyword evidence="6" id="KW-0407">Ion channel</keyword>
<dbReference type="AlphaFoldDB" id="A0A0B1T105"/>